<dbReference type="GO" id="GO:0016579">
    <property type="term" value="P:protein deubiquitination"/>
    <property type="evidence" value="ECO:0007669"/>
    <property type="project" value="TreeGrafter"/>
</dbReference>
<feature type="region of interest" description="Disordered" evidence="2">
    <location>
        <begin position="44"/>
        <end position="110"/>
    </location>
</feature>
<dbReference type="AlphaFoldDB" id="A0A1V6SDV6"/>
<feature type="compositionally biased region" description="Polar residues" evidence="2">
    <location>
        <begin position="47"/>
        <end position="73"/>
    </location>
</feature>
<dbReference type="OrthoDB" id="4489171at2759"/>
<evidence type="ECO:0000313" key="4">
    <source>
        <dbReference type="Proteomes" id="UP000191518"/>
    </source>
</evidence>
<dbReference type="PANTHER" id="PTHR39597">
    <property type="entry name" value="UBA DOMAIN-CONTAINING PROTEIN RUP1"/>
    <property type="match status" value="1"/>
</dbReference>
<dbReference type="CDD" id="cd14273">
    <property type="entry name" value="UBA_TAP-C_like"/>
    <property type="match status" value="1"/>
</dbReference>
<dbReference type="InterPro" id="IPR009060">
    <property type="entry name" value="UBA-like_sf"/>
</dbReference>
<organism evidence="3 4">
    <name type="scientific">Penicillium vulpinum</name>
    <dbReference type="NCBI Taxonomy" id="29845"/>
    <lineage>
        <taxon>Eukaryota</taxon>
        <taxon>Fungi</taxon>
        <taxon>Dikarya</taxon>
        <taxon>Ascomycota</taxon>
        <taxon>Pezizomycotina</taxon>
        <taxon>Eurotiomycetes</taxon>
        <taxon>Eurotiomycetidae</taxon>
        <taxon>Eurotiales</taxon>
        <taxon>Aspergillaceae</taxon>
        <taxon>Penicillium</taxon>
    </lineage>
</organism>
<feature type="compositionally biased region" description="Pro residues" evidence="2">
    <location>
        <begin position="75"/>
        <end position="86"/>
    </location>
</feature>
<dbReference type="Proteomes" id="UP000191518">
    <property type="component" value="Unassembled WGS sequence"/>
</dbReference>
<evidence type="ECO:0000256" key="1">
    <source>
        <dbReference type="SAM" id="Coils"/>
    </source>
</evidence>
<keyword evidence="4" id="KW-1185">Reference proteome</keyword>
<name>A0A1V6SDV6_9EURO</name>
<dbReference type="SUPFAM" id="SSF46934">
    <property type="entry name" value="UBA-like"/>
    <property type="match status" value="1"/>
</dbReference>
<comment type="caution">
    <text evidence="3">The sequence shown here is derived from an EMBL/GenBank/DDBJ whole genome shotgun (WGS) entry which is preliminary data.</text>
</comment>
<protein>
    <recommendedName>
        <fullName evidence="5">UBA domain-containing protein</fullName>
    </recommendedName>
</protein>
<dbReference type="Gene3D" id="1.10.8.10">
    <property type="entry name" value="DNA helicase RuvA subunit, C-terminal domain"/>
    <property type="match status" value="1"/>
</dbReference>
<dbReference type="GO" id="GO:0005634">
    <property type="term" value="C:nucleus"/>
    <property type="evidence" value="ECO:0007669"/>
    <property type="project" value="TreeGrafter"/>
</dbReference>
<gene>
    <name evidence="3" type="ORF">PENVUL_c001G06095</name>
</gene>
<dbReference type="PANTHER" id="PTHR39597:SF1">
    <property type="entry name" value="UBA DOMAIN-CONTAINING PROTEIN RUP1"/>
    <property type="match status" value="1"/>
</dbReference>
<evidence type="ECO:0008006" key="5">
    <source>
        <dbReference type="Google" id="ProtNLM"/>
    </source>
</evidence>
<dbReference type="EMBL" id="MDYP01000001">
    <property type="protein sequence ID" value="OQE12205.1"/>
    <property type="molecule type" value="Genomic_DNA"/>
</dbReference>
<feature type="region of interest" description="Disordered" evidence="2">
    <location>
        <begin position="605"/>
        <end position="625"/>
    </location>
</feature>
<evidence type="ECO:0000256" key="2">
    <source>
        <dbReference type="SAM" id="MobiDB-lite"/>
    </source>
</evidence>
<sequence length="793" mass="88403">MASEPTEEAITSFVSFTSTTREQAIAFLKANNLDSQKAINAYFEDPTGSQLKPITSYWNDNRGSSWDFAQQDNAPPMPATAPPSRPPSRTDIRDPEQNTGYQDSVAIAPKEGSGQNLSLAEREEKELQQAVAMSLNSDIGQQETGVTSNTQSQFNKATRDHYEEGAWAMTLFNTSSEEVMISPDPEDRKRVEGEPAFIRPNPDGIYLGGLLTILHSIPLAREALLLRNKPLFDYGHESQWWNGQPINLPKIVTMDDGKAGDSDWDDIIHETQRLMAFMDTTKRAFGSSDCLSKLKSMSSLSADSEESVTRFLEAWHSAAIQADPENPLATIFTSHAYRKESFGQFAEPDSRELFTFEPPVEQDSGQTLYDVLDSALWSDRPGKELDDAWLEHLAEVLVVRLDALQKPNPVGVDIHSVFYPDRYLSSCRDFSREFRAKRQQIQGDVLELERLIHRYTTPRDAVGSSTITELLEQAAQAVPLVAPERVSNPVQSPSGATGPETMRVAEELRTIATRIEAKLKELELRKQSAMESLREISKTLTEPPKSPSEPPVYKYMLRGVCTEPHVTYVLSNPKTTAPGHLMDMDSDTENSNDYQWWRISFSAEDGKTRQAEKQKSQGDTAATQDGGVVGYTVRKVQEIEVLQAAREEWSSVLLVYASENAVNAQVDPAPSQLQGFVNRDNDAFRGEFENTPTIIFSDQEDSWVESNDVETQHKAQQPEMAEKATQVNVFDYEVSGFDDEPKPSQEMQEKGGASLLGHHAAATNSTAPTASQVDPEWNYADDDGTVHHLEHVK</sequence>
<feature type="coiled-coil region" evidence="1">
    <location>
        <begin position="505"/>
        <end position="539"/>
    </location>
</feature>
<dbReference type="InterPro" id="IPR055335">
    <property type="entry name" value="Ucp6/RUP1"/>
</dbReference>
<feature type="region of interest" description="Disordered" evidence="2">
    <location>
        <begin position="735"/>
        <end position="785"/>
    </location>
</feature>
<dbReference type="Pfam" id="PF14555">
    <property type="entry name" value="UBA_4"/>
    <property type="match status" value="1"/>
</dbReference>
<evidence type="ECO:0000313" key="3">
    <source>
        <dbReference type="EMBL" id="OQE12205.1"/>
    </source>
</evidence>
<feature type="compositionally biased region" description="Basic and acidic residues" evidence="2">
    <location>
        <begin position="605"/>
        <end position="616"/>
    </location>
</feature>
<reference evidence="4" key="1">
    <citation type="journal article" date="2017" name="Nat. Microbiol.">
        <title>Global analysis of biosynthetic gene clusters reveals vast potential of secondary metabolite production in Penicillium species.</title>
        <authorList>
            <person name="Nielsen J.C."/>
            <person name="Grijseels S."/>
            <person name="Prigent S."/>
            <person name="Ji B."/>
            <person name="Dainat J."/>
            <person name="Nielsen K.F."/>
            <person name="Frisvad J.C."/>
            <person name="Workman M."/>
            <person name="Nielsen J."/>
        </authorList>
    </citation>
    <scope>NUCLEOTIDE SEQUENCE [LARGE SCALE GENOMIC DNA]</scope>
    <source>
        <strain evidence="4">IBT 29486</strain>
    </source>
</reference>
<proteinExistence type="predicted"/>
<feature type="compositionally biased region" description="Low complexity" evidence="2">
    <location>
        <begin position="751"/>
        <end position="771"/>
    </location>
</feature>
<accession>A0A1V6SDV6</accession>
<keyword evidence="1" id="KW-0175">Coiled coil</keyword>
<dbReference type="GO" id="GO:0005829">
    <property type="term" value="C:cytosol"/>
    <property type="evidence" value="ECO:0007669"/>
    <property type="project" value="TreeGrafter"/>
</dbReference>
<dbReference type="STRING" id="29845.A0A1V6SDV6"/>
<feature type="compositionally biased region" description="Basic and acidic residues" evidence="2">
    <location>
        <begin position="739"/>
        <end position="749"/>
    </location>
</feature>